<dbReference type="RefSeq" id="XP_001593615.1">
    <property type="nucleotide sequence ID" value="XM_001593565.1"/>
</dbReference>
<evidence type="ECO:0000313" key="2">
    <source>
        <dbReference type="EMBL" id="EDO02566.1"/>
    </source>
</evidence>
<dbReference type="HOGENOM" id="CLU_1696549_0_0_1"/>
<dbReference type="KEGG" id="ssl:SS1G_05042"/>
<keyword evidence="3" id="KW-1185">Reference proteome</keyword>
<dbReference type="AlphaFoldDB" id="A7EIA0"/>
<protein>
    <submittedName>
        <fullName evidence="2">Uncharacterized protein</fullName>
    </submittedName>
</protein>
<name>A7EIA0_SCLS1</name>
<accession>A7EIA0</accession>
<dbReference type="InParanoid" id="A7EIA0"/>
<organism evidence="2 3">
    <name type="scientific">Sclerotinia sclerotiorum (strain ATCC 18683 / 1980 / Ss-1)</name>
    <name type="common">White mold</name>
    <name type="synonym">Whetzelinia sclerotiorum</name>
    <dbReference type="NCBI Taxonomy" id="665079"/>
    <lineage>
        <taxon>Eukaryota</taxon>
        <taxon>Fungi</taxon>
        <taxon>Dikarya</taxon>
        <taxon>Ascomycota</taxon>
        <taxon>Pezizomycotina</taxon>
        <taxon>Leotiomycetes</taxon>
        <taxon>Helotiales</taxon>
        <taxon>Sclerotiniaceae</taxon>
        <taxon>Sclerotinia</taxon>
    </lineage>
</organism>
<dbReference type="GeneID" id="5489665"/>
<dbReference type="EMBL" id="CH476626">
    <property type="protein sequence ID" value="EDO02566.1"/>
    <property type="molecule type" value="Genomic_DNA"/>
</dbReference>
<keyword evidence="1" id="KW-0812">Transmembrane</keyword>
<sequence>MASISTLRESHVTTFSTTTVPYTDPVVQVPTQPSTDNVEPTLLRNINLYTTTNTIVADIVIVIVIVIVILAEDAPVFEANEEREVFRKGVETSIEDEHDGYVVSPIEEQGEERWPEVEGQKAGRPISGNIPLIFQWEKRAEQKRDSTTGTIGQTM</sequence>
<proteinExistence type="predicted"/>
<keyword evidence="1" id="KW-1133">Transmembrane helix</keyword>
<gene>
    <name evidence="2" type="ORF">SS1G_05042</name>
</gene>
<keyword evidence="1" id="KW-0472">Membrane</keyword>
<dbReference type="Proteomes" id="UP000001312">
    <property type="component" value="Unassembled WGS sequence"/>
</dbReference>
<evidence type="ECO:0000313" key="3">
    <source>
        <dbReference type="Proteomes" id="UP000001312"/>
    </source>
</evidence>
<feature type="transmembrane region" description="Helical" evidence="1">
    <location>
        <begin position="46"/>
        <end position="71"/>
    </location>
</feature>
<evidence type="ECO:0000256" key="1">
    <source>
        <dbReference type="SAM" id="Phobius"/>
    </source>
</evidence>
<reference evidence="3" key="1">
    <citation type="journal article" date="2011" name="PLoS Genet.">
        <title>Genomic analysis of the necrotrophic fungal pathogens Sclerotinia sclerotiorum and Botrytis cinerea.</title>
        <authorList>
            <person name="Amselem J."/>
            <person name="Cuomo C.A."/>
            <person name="van Kan J.A."/>
            <person name="Viaud M."/>
            <person name="Benito E.P."/>
            <person name="Couloux A."/>
            <person name="Coutinho P.M."/>
            <person name="de Vries R.P."/>
            <person name="Dyer P.S."/>
            <person name="Fillinger S."/>
            <person name="Fournier E."/>
            <person name="Gout L."/>
            <person name="Hahn M."/>
            <person name="Kohn L."/>
            <person name="Lapalu N."/>
            <person name="Plummer K.M."/>
            <person name="Pradier J.M."/>
            <person name="Quevillon E."/>
            <person name="Sharon A."/>
            <person name="Simon A."/>
            <person name="ten Have A."/>
            <person name="Tudzynski B."/>
            <person name="Tudzynski P."/>
            <person name="Wincker P."/>
            <person name="Andrew M."/>
            <person name="Anthouard V."/>
            <person name="Beever R.E."/>
            <person name="Beffa R."/>
            <person name="Benoit I."/>
            <person name="Bouzid O."/>
            <person name="Brault B."/>
            <person name="Chen Z."/>
            <person name="Choquer M."/>
            <person name="Collemare J."/>
            <person name="Cotton P."/>
            <person name="Danchin E.G."/>
            <person name="Da Silva C."/>
            <person name="Gautier A."/>
            <person name="Giraud C."/>
            <person name="Giraud T."/>
            <person name="Gonzalez C."/>
            <person name="Grossetete S."/>
            <person name="Guldener U."/>
            <person name="Henrissat B."/>
            <person name="Howlett B.J."/>
            <person name="Kodira C."/>
            <person name="Kretschmer M."/>
            <person name="Lappartient A."/>
            <person name="Leroch M."/>
            <person name="Levis C."/>
            <person name="Mauceli E."/>
            <person name="Neuveglise C."/>
            <person name="Oeser B."/>
            <person name="Pearson M."/>
            <person name="Poulain J."/>
            <person name="Poussereau N."/>
            <person name="Quesneville H."/>
            <person name="Rascle C."/>
            <person name="Schumacher J."/>
            <person name="Segurens B."/>
            <person name="Sexton A."/>
            <person name="Silva E."/>
            <person name="Sirven C."/>
            <person name="Soanes D.M."/>
            <person name="Talbot N.J."/>
            <person name="Templeton M."/>
            <person name="Yandava C."/>
            <person name="Yarden O."/>
            <person name="Zeng Q."/>
            <person name="Rollins J.A."/>
            <person name="Lebrun M.H."/>
            <person name="Dickman M."/>
        </authorList>
    </citation>
    <scope>NUCLEOTIDE SEQUENCE [LARGE SCALE GENOMIC DNA]</scope>
    <source>
        <strain evidence="3">ATCC 18683 / 1980 / Ss-1</strain>
    </source>
</reference>